<organism evidence="2 3">
    <name type="scientific">Nonomuraea maheshkhaliensis</name>
    <dbReference type="NCBI Taxonomy" id="419590"/>
    <lineage>
        <taxon>Bacteria</taxon>
        <taxon>Bacillati</taxon>
        <taxon>Actinomycetota</taxon>
        <taxon>Actinomycetes</taxon>
        <taxon>Streptosporangiales</taxon>
        <taxon>Streptosporangiaceae</taxon>
        <taxon>Nonomuraea</taxon>
    </lineage>
</organism>
<reference evidence="3" key="1">
    <citation type="journal article" date="2019" name="Int. J. Syst. Evol. Microbiol.">
        <title>The Global Catalogue of Microorganisms (GCM) 10K type strain sequencing project: providing services to taxonomists for standard genome sequencing and annotation.</title>
        <authorList>
            <consortium name="The Broad Institute Genomics Platform"/>
            <consortium name="The Broad Institute Genome Sequencing Center for Infectious Disease"/>
            <person name="Wu L."/>
            <person name="Ma J."/>
        </authorList>
    </citation>
    <scope>NUCLEOTIDE SEQUENCE [LARGE SCALE GENOMIC DNA]</scope>
    <source>
        <strain evidence="3">JCM 13929</strain>
    </source>
</reference>
<feature type="region of interest" description="Disordered" evidence="1">
    <location>
        <begin position="1"/>
        <end position="20"/>
    </location>
</feature>
<evidence type="ECO:0000256" key="1">
    <source>
        <dbReference type="SAM" id="MobiDB-lite"/>
    </source>
</evidence>
<evidence type="ECO:0000313" key="3">
    <source>
        <dbReference type="Proteomes" id="UP001500064"/>
    </source>
</evidence>
<dbReference type="Pfam" id="PF13563">
    <property type="entry name" value="2_5_RNA_ligase2"/>
    <property type="match status" value="1"/>
</dbReference>
<name>A0ABP4RCB5_9ACTN</name>
<keyword evidence="3" id="KW-1185">Reference proteome</keyword>
<evidence type="ECO:0008006" key="4">
    <source>
        <dbReference type="Google" id="ProtNLM"/>
    </source>
</evidence>
<dbReference type="Proteomes" id="UP001500064">
    <property type="component" value="Unassembled WGS sequence"/>
</dbReference>
<gene>
    <name evidence="2" type="ORF">GCM10009733_048730</name>
</gene>
<dbReference type="RefSeq" id="WP_346108260.1">
    <property type="nucleotide sequence ID" value="NZ_BAAAMU010000036.1"/>
</dbReference>
<evidence type="ECO:0000313" key="2">
    <source>
        <dbReference type="EMBL" id="GAA1645837.1"/>
    </source>
</evidence>
<accession>A0ABP4RCB5</accession>
<sequence>MVERRDVGEGAGVGSLASGGERKAACRAGDTALVVTVPEAEALVGRWREREDGIPAHVTVLVPFLHTSRIDDSVRADLRALFRLHPAVDVGFRRVGRFPEVVYLAPEPAEPFVRLTEAVVARWPETPPYGGAYDTIIPHLTLGRAGVVEESALDGELPLTSRARAVTLLVRVGGERWTEGEVFPLA</sequence>
<comment type="caution">
    <text evidence="2">The sequence shown here is derived from an EMBL/GenBank/DDBJ whole genome shotgun (WGS) entry which is preliminary data.</text>
</comment>
<dbReference type="InterPro" id="IPR009097">
    <property type="entry name" value="Cyclic_Pdiesterase"/>
</dbReference>
<dbReference type="EMBL" id="BAAAMU010000036">
    <property type="protein sequence ID" value="GAA1645837.1"/>
    <property type="molecule type" value="Genomic_DNA"/>
</dbReference>
<dbReference type="Gene3D" id="3.90.1140.10">
    <property type="entry name" value="Cyclic phosphodiesterase"/>
    <property type="match status" value="1"/>
</dbReference>
<dbReference type="SUPFAM" id="SSF55144">
    <property type="entry name" value="LigT-like"/>
    <property type="match status" value="1"/>
</dbReference>
<proteinExistence type="predicted"/>
<protein>
    <recommendedName>
        <fullName evidence="4">2'-5' RNA ligase family protein</fullName>
    </recommendedName>
</protein>